<evidence type="ECO:0000256" key="2">
    <source>
        <dbReference type="ARBA" id="ARBA00022723"/>
    </source>
</evidence>
<dbReference type="EMBL" id="PDKK01000012">
    <property type="protein sequence ID" value="RXK03488.1"/>
    <property type="molecule type" value="Genomic_DNA"/>
</dbReference>
<dbReference type="Proteomes" id="UP000289758">
    <property type="component" value="Unassembled WGS sequence"/>
</dbReference>
<keyword evidence="1" id="KW-0004">4Fe-4S</keyword>
<dbReference type="PROSITE" id="PS51379">
    <property type="entry name" value="4FE4S_FER_2"/>
    <property type="match status" value="3"/>
</dbReference>
<keyword evidence="3" id="KW-0408">Iron</keyword>
<dbReference type="PROSITE" id="PS00198">
    <property type="entry name" value="4FE4S_FER_1"/>
    <property type="match status" value="1"/>
</dbReference>
<accession>A0A4Q1AHZ1</accession>
<feature type="domain" description="4Fe-4S ferredoxin-type" evidence="5">
    <location>
        <begin position="80"/>
        <end position="109"/>
    </location>
</feature>
<dbReference type="PANTHER" id="PTHR43177:SF3">
    <property type="entry name" value="PROTEIN NRFC HOMOLOG"/>
    <property type="match status" value="1"/>
</dbReference>
<evidence type="ECO:0000313" key="7">
    <source>
        <dbReference type="Proteomes" id="UP000289758"/>
    </source>
</evidence>
<evidence type="ECO:0000313" key="6">
    <source>
        <dbReference type="EMBL" id="RXK03488.1"/>
    </source>
</evidence>
<feature type="domain" description="4Fe-4S ferredoxin-type" evidence="5">
    <location>
        <begin position="3"/>
        <end position="32"/>
    </location>
</feature>
<dbReference type="GO" id="GO:0051539">
    <property type="term" value="F:4 iron, 4 sulfur cluster binding"/>
    <property type="evidence" value="ECO:0007669"/>
    <property type="project" value="UniProtKB-KW"/>
</dbReference>
<organism evidence="6 7">
    <name type="scientific">Halarcobacter ebronensis</name>
    <dbReference type="NCBI Taxonomy" id="1462615"/>
    <lineage>
        <taxon>Bacteria</taxon>
        <taxon>Pseudomonadati</taxon>
        <taxon>Campylobacterota</taxon>
        <taxon>Epsilonproteobacteria</taxon>
        <taxon>Campylobacterales</taxon>
        <taxon>Arcobacteraceae</taxon>
        <taxon>Halarcobacter</taxon>
    </lineage>
</organism>
<gene>
    <name evidence="6" type="ORF">CRV07_12470</name>
</gene>
<keyword evidence="4" id="KW-0411">Iron-sulfur</keyword>
<dbReference type="PANTHER" id="PTHR43177">
    <property type="entry name" value="PROTEIN NRFC"/>
    <property type="match status" value="1"/>
</dbReference>
<evidence type="ECO:0000256" key="1">
    <source>
        <dbReference type="ARBA" id="ARBA00022485"/>
    </source>
</evidence>
<evidence type="ECO:0000256" key="3">
    <source>
        <dbReference type="ARBA" id="ARBA00023004"/>
    </source>
</evidence>
<dbReference type="GO" id="GO:0046872">
    <property type="term" value="F:metal ion binding"/>
    <property type="evidence" value="ECO:0007669"/>
    <property type="project" value="UniProtKB-KW"/>
</dbReference>
<sequence>MKLGLIIDKRRCYGCQACTVSCKAENGTPPGVFWCKTYLHEHGTYPNAFIEYEARICNHCDNAPCVKVCPTGASMKMDDGTVQIDLNKCIGCEACVPACPYGSRYPIKESTPTYWETGKQTEWEKAVQPRFKVGTVSKCTFCVDRRRRGLLPACVQTCAGGARIFGDLDDPNSQISILMREENPKPLPSKFGAKPNVFYIEDEKIKPHR</sequence>
<dbReference type="RefSeq" id="WP_129087981.1">
    <property type="nucleotide sequence ID" value="NZ_CP053836.1"/>
</dbReference>
<dbReference type="InterPro" id="IPR017896">
    <property type="entry name" value="4Fe4S_Fe-S-bd"/>
</dbReference>
<keyword evidence="2" id="KW-0479">Metal-binding</keyword>
<dbReference type="Pfam" id="PF13247">
    <property type="entry name" value="Fer4_11"/>
    <property type="match status" value="2"/>
</dbReference>
<dbReference type="InterPro" id="IPR050954">
    <property type="entry name" value="ET_IronSulfur_Cluster-Binding"/>
</dbReference>
<dbReference type="CDD" id="cd10551">
    <property type="entry name" value="PsrB"/>
    <property type="match status" value="1"/>
</dbReference>
<dbReference type="AlphaFoldDB" id="A0A4Q1AHZ1"/>
<reference evidence="6 7" key="1">
    <citation type="submission" date="2017-10" db="EMBL/GenBank/DDBJ databases">
        <title>Genomics of the genus Arcobacter.</title>
        <authorList>
            <person name="Perez-Cataluna A."/>
            <person name="Figueras M.J."/>
        </authorList>
    </citation>
    <scope>NUCLEOTIDE SEQUENCE [LARGE SCALE GENOMIC DNA]</scope>
    <source>
        <strain evidence="6 7">CECT 8441</strain>
    </source>
</reference>
<keyword evidence="7" id="KW-1185">Reference proteome</keyword>
<protein>
    <submittedName>
        <fullName evidence="6">4Fe-4S ferredoxin</fullName>
    </submittedName>
</protein>
<dbReference type="SUPFAM" id="SSF54862">
    <property type="entry name" value="4Fe-4S ferredoxins"/>
    <property type="match status" value="1"/>
</dbReference>
<evidence type="ECO:0000256" key="4">
    <source>
        <dbReference type="ARBA" id="ARBA00023014"/>
    </source>
</evidence>
<name>A0A4Q1AHZ1_9BACT</name>
<evidence type="ECO:0000259" key="5">
    <source>
        <dbReference type="PROSITE" id="PS51379"/>
    </source>
</evidence>
<dbReference type="Gene3D" id="3.30.70.20">
    <property type="match status" value="2"/>
</dbReference>
<feature type="domain" description="4Fe-4S ferredoxin-type" evidence="5">
    <location>
        <begin position="46"/>
        <end position="79"/>
    </location>
</feature>
<dbReference type="OrthoDB" id="9789030at2"/>
<comment type="caution">
    <text evidence="6">The sequence shown here is derived from an EMBL/GenBank/DDBJ whole genome shotgun (WGS) entry which is preliminary data.</text>
</comment>
<dbReference type="InterPro" id="IPR017900">
    <property type="entry name" value="4Fe4S_Fe_S_CS"/>
</dbReference>
<proteinExistence type="predicted"/>